<dbReference type="RefSeq" id="WP_003006707.1">
    <property type="nucleotide sequence ID" value="NZ_AOHC02000041.1"/>
</dbReference>
<proteinExistence type="predicted"/>
<sequence>MEKNILKLATACMIIIAFHACKVNDHENDSDDLITSSLVYSLDQTGGNCAFVQKLFWSGGDFLYYYASFSTKPKKDCDFNKIMGSDLASRKKIIETNYNKITELANTLHCSEATKTLITDFKNDELTITQTQYDNLRARIRFFPIADFRTEAIAHLSSPTHPLTSFGFSAEEIKVLNRLTVEQGENVGYRELLAAFAEETLDTGCSNALASSNRNLFPGFYGLDPDANTKAKITGISNNGTASAICTYGGQTVASARCATLNKEF</sequence>
<organism evidence="1 2">
    <name type="scientific">Leptospira weilii serovar Ranarum str. ICFT</name>
    <dbReference type="NCBI Taxonomy" id="1218598"/>
    <lineage>
        <taxon>Bacteria</taxon>
        <taxon>Pseudomonadati</taxon>
        <taxon>Spirochaetota</taxon>
        <taxon>Spirochaetia</taxon>
        <taxon>Leptospirales</taxon>
        <taxon>Leptospiraceae</taxon>
        <taxon>Leptospira</taxon>
    </lineage>
</organism>
<protein>
    <submittedName>
        <fullName evidence="1">Uncharacterized protein</fullName>
    </submittedName>
</protein>
<dbReference type="Proteomes" id="UP000012313">
    <property type="component" value="Unassembled WGS sequence"/>
</dbReference>
<accession>N1WMK1</accession>
<comment type="caution">
    <text evidence="1">The sequence shown here is derived from an EMBL/GenBank/DDBJ whole genome shotgun (WGS) entry which is preliminary data.</text>
</comment>
<evidence type="ECO:0000313" key="1">
    <source>
        <dbReference type="EMBL" id="EMY77018.1"/>
    </source>
</evidence>
<keyword evidence="2" id="KW-1185">Reference proteome</keyword>
<reference evidence="1" key="1">
    <citation type="submission" date="2013-03" db="EMBL/GenBank/DDBJ databases">
        <authorList>
            <person name="Harkins D.M."/>
            <person name="Durkin A.S."/>
            <person name="Brinkac L.M."/>
            <person name="Haft D.H."/>
            <person name="Selengut J.D."/>
            <person name="Sanka R."/>
            <person name="DePew J."/>
            <person name="Purushe J."/>
            <person name="Hartskeerl R.A."/>
            <person name="Ahmed A."/>
            <person name="van der Linden H."/>
            <person name="Goris M.G.A."/>
            <person name="Vinetz J.M."/>
            <person name="Sutton G.G."/>
            <person name="Nierman W.C."/>
            <person name="Fouts D.E."/>
        </authorList>
    </citation>
    <scope>NUCLEOTIDE SEQUENCE [LARGE SCALE GENOMIC DNA]</scope>
    <source>
        <strain evidence="1">ICFT</strain>
    </source>
</reference>
<dbReference type="EMBL" id="AOHC02000041">
    <property type="protein sequence ID" value="EMY77018.1"/>
    <property type="molecule type" value="Genomic_DNA"/>
</dbReference>
<gene>
    <name evidence="1" type="ORF">LEP1GSC060_3146</name>
</gene>
<evidence type="ECO:0000313" key="2">
    <source>
        <dbReference type="Proteomes" id="UP000012313"/>
    </source>
</evidence>
<dbReference type="AlphaFoldDB" id="N1WMK1"/>
<dbReference type="OrthoDB" id="346185at2"/>
<name>N1WMK1_9LEPT</name>